<keyword evidence="5 9" id="KW-0378">Hydrolase</keyword>
<evidence type="ECO:0000259" key="11">
    <source>
        <dbReference type="PROSITE" id="PS50853"/>
    </source>
</evidence>
<dbReference type="InterPro" id="IPR001000">
    <property type="entry name" value="GH10_dom"/>
</dbReference>
<dbReference type="Gene3D" id="3.20.20.80">
    <property type="entry name" value="Glycosidases"/>
    <property type="match status" value="1"/>
</dbReference>
<dbReference type="PANTHER" id="PTHR31490">
    <property type="entry name" value="GLYCOSYL HYDROLASE"/>
    <property type="match status" value="1"/>
</dbReference>
<dbReference type="Proteomes" id="UP000244527">
    <property type="component" value="Chromosome"/>
</dbReference>
<evidence type="ECO:0000256" key="4">
    <source>
        <dbReference type="ARBA" id="ARBA00022729"/>
    </source>
</evidence>
<feature type="signal peptide" evidence="10">
    <location>
        <begin position="1"/>
        <end position="25"/>
    </location>
</feature>
<evidence type="ECO:0000256" key="7">
    <source>
        <dbReference type="ARBA" id="ARBA00023295"/>
    </source>
</evidence>
<dbReference type="InterPro" id="IPR036116">
    <property type="entry name" value="FN3_sf"/>
</dbReference>
<dbReference type="PRINTS" id="PR00134">
    <property type="entry name" value="GLHYDRLASE10"/>
</dbReference>
<dbReference type="InterPro" id="IPR017853">
    <property type="entry name" value="GH"/>
</dbReference>
<comment type="similarity">
    <text evidence="2 9">Belongs to the glycosyl hydrolase 10 (cellulase F) family.</text>
</comment>
<organism evidence="13 14">
    <name type="scientific">Flavobacterium faecale</name>
    <dbReference type="NCBI Taxonomy" id="1355330"/>
    <lineage>
        <taxon>Bacteria</taxon>
        <taxon>Pseudomonadati</taxon>
        <taxon>Bacteroidota</taxon>
        <taxon>Flavobacteriia</taxon>
        <taxon>Flavobacteriales</taxon>
        <taxon>Flavobacteriaceae</taxon>
        <taxon>Flavobacterium</taxon>
    </lineage>
</organism>
<dbReference type="PANTHER" id="PTHR31490:SF88">
    <property type="entry name" value="BETA-XYLANASE"/>
    <property type="match status" value="1"/>
</dbReference>
<sequence>MKIRQALWILCISLFVLSCSKSDDAVEVTAGVPSAYGAVNLTNDGFTANWTRVYRADKYLVDVATKADFSTLLPNYTALPVTALTLNVSGLTAGITYYYRVRAVRGESISVFSNAVAAEIISTGPEPTTALKSAANFNVGMIVRSNRLTGITSDIILREFDNITSEYEMKMDKMYPSKGTYDFTAVDKIVNYATDNKLNLHGHALIWHNSVPSWVTNFVGTNAEFEAMVKDYITTVVTRYKGKIKSWDVVNEAVDDGSGNPLRNSIFKQKMGDDYIKKCYQWARDADPACKLFYNDYNFASSATKRAAIFKIADDLKKDNLIDGLGAQMHISYKGPAASEIQAVVDGTVSRKLLMHFSELDIQANPDNDLTALTPERAISQKNKYKEVVKIFNAIPAANQYALTVWGMRDSESWLLSFWGHIDWPLMYNEDYSAKKAHTGFLEGLK</sequence>
<dbReference type="CDD" id="cd00063">
    <property type="entry name" value="FN3"/>
    <property type="match status" value="1"/>
</dbReference>
<evidence type="ECO:0000313" key="14">
    <source>
        <dbReference type="Proteomes" id="UP000244527"/>
    </source>
</evidence>
<dbReference type="SUPFAM" id="SSF49265">
    <property type="entry name" value="Fibronectin type III"/>
    <property type="match status" value="1"/>
</dbReference>
<dbReference type="Gene3D" id="2.60.40.10">
    <property type="entry name" value="Immunoglobulins"/>
    <property type="match status" value="1"/>
</dbReference>
<evidence type="ECO:0000259" key="12">
    <source>
        <dbReference type="PROSITE" id="PS51760"/>
    </source>
</evidence>
<dbReference type="GO" id="GO:0031176">
    <property type="term" value="F:endo-1,4-beta-xylanase activity"/>
    <property type="evidence" value="ECO:0007669"/>
    <property type="project" value="UniProtKB-EC"/>
</dbReference>
<evidence type="ECO:0000256" key="3">
    <source>
        <dbReference type="ARBA" id="ARBA00022651"/>
    </source>
</evidence>
<dbReference type="GO" id="GO:0045493">
    <property type="term" value="P:xylan catabolic process"/>
    <property type="evidence" value="ECO:0007669"/>
    <property type="project" value="UniProtKB-KW"/>
</dbReference>
<evidence type="ECO:0000313" key="13">
    <source>
        <dbReference type="EMBL" id="AWG23707.1"/>
    </source>
</evidence>
<gene>
    <name evidence="13" type="ORF">FFWV33_17725</name>
</gene>
<dbReference type="InterPro" id="IPR013783">
    <property type="entry name" value="Ig-like_fold"/>
</dbReference>
<dbReference type="SUPFAM" id="SSF51445">
    <property type="entry name" value="(Trans)glycosidases"/>
    <property type="match status" value="1"/>
</dbReference>
<dbReference type="PROSITE" id="PS51760">
    <property type="entry name" value="GH10_2"/>
    <property type="match status" value="1"/>
</dbReference>
<dbReference type="AlphaFoldDB" id="A0A2S1LJ09"/>
<dbReference type="EC" id="3.2.1.8" evidence="9"/>
<comment type="catalytic activity">
    <reaction evidence="1 9">
        <text>Endohydrolysis of (1-&gt;4)-beta-D-xylosidic linkages in xylans.</text>
        <dbReference type="EC" id="3.2.1.8"/>
    </reaction>
</comment>
<evidence type="ECO:0000256" key="9">
    <source>
        <dbReference type="RuleBase" id="RU361174"/>
    </source>
</evidence>
<dbReference type="OrthoDB" id="9809277at2"/>
<evidence type="ECO:0000256" key="10">
    <source>
        <dbReference type="SAM" id="SignalP"/>
    </source>
</evidence>
<keyword evidence="7 9" id="KW-0326">Glycosidase</keyword>
<dbReference type="PROSITE" id="PS50853">
    <property type="entry name" value="FN3"/>
    <property type="match status" value="1"/>
</dbReference>
<protein>
    <recommendedName>
        <fullName evidence="9">Beta-xylanase</fullName>
        <ecNumber evidence="9">3.2.1.8</ecNumber>
    </recommendedName>
</protein>
<feature type="chain" id="PRO_5015652140" description="Beta-xylanase" evidence="10">
    <location>
        <begin position="26"/>
        <end position="446"/>
    </location>
</feature>
<dbReference type="SMART" id="SM00633">
    <property type="entry name" value="Glyco_10"/>
    <property type="match status" value="1"/>
</dbReference>
<keyword evidence="6 9" id="KW-0119">Carbohydrate metabolism</keyword>
<feature type="domain" description="Fibronectin type-III" evidence="11">
    <location>
        <begin position="32"/>
        <end position="126"/>
    </location>
</feature>
<evidence type="ECO:0000256" key="8">
    <source>
        <dbReference type="ARBA" id="ARBA00023326"/>
    </source>
</evidence>
<dbReference type="PROSITE" id="PS51257">
    <property type="entry name" value="PROKAR_LIPOPROTEIN"/>
    <property type="match status" value="1"/>
</dbReference>
<proteinExistence type="inferred from homology"/>
<accession>A0A2S1LJ09</accession>
<dbReference type="InterPro" id="IPR003961">
    <property type="entry name" value="FN3_dom"/>
</dbReference>
<dbReference type="InterPro" id="IPR044846">
    <property type="entry name" value="GH10"/>
</dbReference>
<keyword evidence="3" id="KW-0858">Xylan degradation</keyword>
<evidence type="ECO:0000256" key="5">
    <source>
        <dbReference type="ARBA" id="ARBA00022801"/>
    </source>
</evidence>
<reference evidence="13 14" key="1">
    <citation type="submission" date="2017-04" db="EMBL/GenBank/DDBJ databases">
        <title>Compelte genome sequence of WV33.</title>
        <authorList>
            <person name="Lee P.C."/>
        </authorList>
    </citation>
    <scope>NUCLEOTIDE SEQUENCE [LARGE SCALE GENOMIC DNA]</scope>
    <source>
        <strain evidence="13 14">WV33</strain>
    </source>
</reference>
<keyword evidence="4 10" id="KW-0732">Signal</keyword>
<evidence type="ECO:0000256" key="1">
    <source>
        <dbReference type="ARBA" id="ARBA00000681"/>
    </source>
</evidence>
<evidence type="ECO:0000256" key="6">
    <source>
        <dbReference type="ARBA" id="ARBA00023277"/>
    </source>
</evidence>
<dbReference type="EMBL" id="CP020918">
    <property type="protein sequence ID" value="AWG23707.1"/>
    <property type="molecule type" value="Genomic_DNA"/>
</dbReference>
<feature type="domain" description="GH10" evidence="12">
    <location>
        <begin position="125"/>
        <end position="444"/>
    </location>
</feature>
<keyword evidence="14" id="KW-1185">Reference proteome</keyword>
<dbReference type="Pfam" id="PF00331">
    <property type="entry name" value="Glyco_hydro_10"/>
    <property type="match status" value="1"/>
</dbReference>
<name>A0A2S1LJ09_9FLAO</name>
<evidence type="ECO:0000256" key="2">
    <source>
        <dbReference type="ARBA" id="ARBA00007495"/>
    </source>
</evidence>
<dbReference type="KEGG" id="ffa:FFWV33_17725"/>
<keyword evidence="8 9" id="KW-0624">Polysaccharide degradation</keyword>